<organism evidence="2 3">
    <name type="scientific">Pelobates cultripes</name>
    <name type="common">Western spadefoot toad</name>
    <dbReference type="NCBI Taxonomy" id="61616"/>
    <lineage>
        <taxon>Eukaryota</taxon>
        <taxon>Metazoa</taxon>
        <taxon>Chordata</taxon>
        <taxon>Craniata</taxon>
        <taxon>Vertebrata</taxon>
        <taxon>Euteleostomi</taxon>
        <taxon>Amphibia</taxon>
        <taxon>Batrachia</taxon>
        <taxon>Anura</taxon>
        <taxon>Pelobatoidea</taxon>
        <taxon>Pelobatidae</taxon>
        <taxon>Pelobates</taxon>
    </lineage>
</organism>
<dbReference type="EMBL" id="OW240913">
    <property type="protein sequence ID" value="CAH2253553.1"/>
    <property type="molecule type" value="Genomic_DNA"/>
</dbReference>
<sequence>MEDLVARTQATENKMKELVETVQTHVTEIQELREQIRTLEEANEDLNNRTRRNNIWVRGLLEMAFTELLPDSLLAVFQHLLPEASAADLLMDRAHQA</sequence>
<evidence type="ECO:0000256" key="1">
    <source>
        <dbReference type="SAM" id="Coils"/>
    </source>
</evidence>
<proteinExistence type="predicted"/>
<feature type="coiled-coil region" evidence="1">
    <location>
        <begin position="1"/>
        <end position="52"/>
    </location>
</feature>
<reference evidence="2" key="1">
    <citation type="submission" date="2022-03" db="EMBL/GenBank/DDBJ databases">
        <authorList>
            <person name="Alioto T."/>
            <person name="Alioto T."/>
            <person name="Gomez Garrido J."/>
        </authorList>
    </citation>
    <scope>NUCLEOTIDE SEQUENCE</scope>
</reference>
<dbReference type="Proteomes" id="UP001295444">
    <property type="component" value="Chromosome 02"/>
</dbReference>
<keyword evidence="1" id="KW-0175">Coiled coil</keyword>
<keyword evidence="3" id="KW-1185">Reference proteome</keyword>
<protein>
    <submittedName>
        <fullName evidence="2">Uncharacterized protein</fullName>
    </submittedName>
</protein>
<accession>A0AAD1VWD3</accession>
<name>A0AAD1VWD3_PELCU</name>
<dbReference type="AlphaFoldDB" id="A0AAD1VWD3"/>
<evidence type="ECO:0000313" key="3">
    <source>
        <dbReference type="Proteomes" id="UP001295444"/>
    </source>
</evidence>
<evidence type="ECO:0000313" key="2">
    <source>
        <dbReference type="EMBL" id="CAH2253553.1"/>
    </source>
</evidence>
<gene>
    <name evidence="2" type="ORF">PECUL_23A034953</name>
</gene>